<evidence type="ECO:0000256" key="1">
    <source>
        <dbReference type="SAM" id="MobiDB-lite"/>
    </source>
</evidence>
<organism evidence="2 3">
    <name type="scientific">Rosa chinensis</name>
    <name type="common">China rose</name>
    <dbReference type="NCBI Taxonomy" id="74649"/>
    <lineage>
        <taxon>Eukaryota</taxon>
        <taxon>Viridiplantae</taxon>
        <taxon>Streptophyta</taxon>
        <taxon>Embryophyta</taxon>
        <taxon>Tracheophyta</taxon>
        <taxon>Spermatophyta</taxon>
        <taxon>Magnoliopsida</taxon>
        <taxon>eudicotyledons</taxon>
        <taxon>Gunneridae</taxon>
        <taxon>Pentapetalae</taxon>
        <taxon>rosids</taxon>
        <taxon>fabids</taxon>
        <taxon>Rosales</taxon>
        <taxon>Rosaceae</taxon>
        <taxon>Rosoideae</taxon>
        <taxon>Rosoideae incertae sedis</taxon>
        <taxon>Rosa</taxon>
    </lineage>
</organism>
<dbReference type="Pfam" id="PF14223">
    <property type="entry name" value="Retrotran_gag_2"/>
    <property type="match status" value="1"/>
</dbReference>
<sequence length="304" mass="35302">MDRDRERSGSINCPPFFDGNDYSQWKIMMQAFLHSQDEHIWNIVEFGWEVPTKETKSKESESSASVKEPKSRQDWSIAEVRDFNNDVKARHSLYTALSMKEKKRIGTCKTAKKAWDLLQMTYEGNKKVRTQKLQKLISEFETMTMGDDESIDDFHSRLINVTNECDSLSDPIAENRIVKKFLRSLPLSFQNKQTAIEEVQDLDTYTLDELLGNLQTFEMKIRPDKKVKTIALNAVRKVDEKPKELVKEKDSDSDFTAEDFALLTKHYKKFLRSGNSFQNSKNFSGSSSRRNMSGFRTSCGRLWK</sequence>
<dbReference type="PANTHER" id="PTHR35317:SF35">
    <property type="entry name" value="DUF4219 DOMAIN-CONTAINING PROTEIN"/>
    <property type="match status" value="1"/>
</dbReference>
<dbReference type="OMA" id="CITHEGT"/>
<dbReference type="Gramene" id="PRQ42894">
    <property type="protein sequence ID" value="PRQ42894"/>
    <property type="gene ID" value="RchiOBHm_Chr3g0462591"/>
</dbReference>
<evidence type="ECO:0000313" key="3">
    <source>
        <dbReference type="Proteomes" id="UP000238479"/>
    </source>
</evidence>
<evidence type="ECO:0000313" key="2">
    <source>
        <dbReference type="EMBL" id="PRQ42894.1"/>
    </source>
</evidence>
<feature type="region of interest" description="Disordered" evidence="1">
    <location>
        <begin position="281"/>
        <end position="304"/>
    </location>
</feature>
<dbReference type="EMBL" id="PDCK01000041">
    <property type="protein sequence ID" value="PRQ42894.1"/>
    <property type="molecule type" value="Genomic_DNA"/>
</dbReference>
<gene>
    <name evidence="2" type="ORF">RchiOBHm_Chr3g0462591</name>
</gene>
<dbReference type="Proteomes" id="UP000238479">
    <property type="component" value="Chromosome 3"/>
</dbReference>
<keyword evidence="3" id="KW-1185">Reference proteome</keyword>
<comment type="caution">
    <text evidence="2">The sequence shown here is derived from an EMBL/GenBank/DDBJ whole genome shotgun (WGS) entry which is preliminary data.</text>
</comment>
<feature type="compositionally biased region" description="Polar residues" evidence="1">
    <location>
        <begin position="281"/>
        <end position="296"/>
    </location>
</feature>
<dbReference type="PANTHER" id="PTHR35317">
    <property type="entry name" value="OS04G0629600 PROTEIN"/>
    <property type="match status" value="1"/>
</dbReference>
<proteinExistence type="predicted"/>
<reference evidence="2 3" key="1">
    <citation type="journal article" date="2018" name="Nat. Genet.">
        <title>The Rosa genome provides new insights in the design of modern roses.</title>
        <authorList>
            <person name="Bendahmane M."/>
        </authorList>
    </citation>
    <scope>NUCLEOTIDE SEQUENCE [LARGE SCALE GENOMIC DNA]</scope>
    <source>
        <strain evidence="3">cv. Old Blush</strain>
    </source>
</reference>
<dbReference type="STRING" id="74649.A0A2P6R8Z9"/>
<protein>
    <submittedName>
        <fullName evidence="2">Uncharacterized protein</fullName>
    </submittedName>
</protein>
<name>A0A2P6R8Z9_ROSCH</name>
<accession>A0A2P6R8Z9</accession>
<dbReference type="AlphaFoldDB" id="A0A2P6R8Z9"/>